<evidence type="ECO:0000313" key="2">
    <source>
        <dbReference type="Proteomes" id="UP000007015"/>
    </source>
</evidence>
<organism evidence="1 2">
    <name type="scientific">Oryza sativa subsp. indica</name>
    <name type="common">Rice</name>
    <dbReference type="NCBI Taxonomy" id="39946"/>
    <lineage>
        <taxon>Eukaryota</taxon>
        <taxon>Viridiplantae</taxon>
        <taxon>Streptophyta</taxon>
        <taxon>Embryophyta</taxon>
        <taxon>Tracheophyta</taxon>
        <taxon>Spermatophyta</taxon>
        <taxon>Magnoliopsida</taxon>
        <taxon>Liliopsida</taxon>
        <taxon>Poales</taxon>
        <taxon>Poaceae</taxon>
        <taxon>BOP clade</taxon>
        <taxon>Oryzoideae</taxon>
        <taxon>Oryzeae</taxon>
        <taxon>Oryzinae</taxon>
        <taxon>Oryza</taxon>
        <taxon>Oryza sativa</taxon>
    </lineage>
</organism>
<proteinExistence type="predicted"/>
<dbReference type="OMA" id="YKFGMRV"/>
<reference evidence="1 2" key="1">
    <citation type="journal article" date="2005" name="PLoS Biol.">
        <title>The genomes of Oryza sativa: a history of duplications.</title>
        <authorList>
            <person name="Yu J."/>
            <person name="Wang J."/>
            <person name="Lin W."/>
            <person name="Li S."/>
            <person name="Li H."/>
            <person name="Zhou J."/>
            <person name="Ni P."/>
            <person name="Dong W."/>
            <person name="Hu S."/>
            <person name="Zeng C."/>
            <person name="Zhang J."/>
            <person name="Zhang Y."/>
            <person name="Li R."/>
            <person name="Xu Z."/>
            <person name="Li S."/>
            <person name="Li X."/>
            <person name="Zheng H."/>
            <person name="Cong L."/>
            <person name="Lin L."/>
            <person name="Yin J."/>
            <person name="Geng J."/>
            <person name="Li G."/>
            <person name="Shi J."/>
            <person name="Liu J."/>
            <person name="Lv H."/>
            <person name="Li J."/>
            <person name="Wang J."/>
            <person name="Deng Y."/>
            <person name="Ran L."/>
            <person name="Shi X."/>
            <person name="Wang X."/>
            <person name="Wu Q."/>
            <person name="Li C."/>
            <person name="Ren X."/>
            <person name="Wang J."/>
            <person name="Wang X."/>
            <person name="Li D."/>
            <person name="Liu D."/>
            <person name="Zhang X."/>
            <person name="Ji Z."/>
            <person name="Zhao W."/>
            <person name="Sun Y."/>
            <person name="Zhang Z."/>
            <person name="Bao J."/>
            <person name="Han Y."/>
            <person name="Dong L."/>
            <person name="Ji J."/>
            <person name="Chen P."/>
            <person name="Wu S."/>
            <person name="Liu J."/>
            <person name="Xiao Y."/>
            <person name="Bu D."/>
            <person name="Tan J."/>
            <person name="Yang L."/>
            <person name="Ye C."/>
            <person name="Zhang J."/>
            <person name="Xu J."/>
            <person name="Zhou Y."/>
            <person name="Yu Y."/>
            <person name="Zhang B."/>
            <person name="Zhuang S."/>
            <person name="Wei H."/>
            <person name="Liu B."/>
            <person name="Lei M."/>
            <person name="Yu H."/>
            <person name="Li Y."/>
            <person name="Xu H."/>
            <person name="Wei S."/>
            <person name="He X."/>
            <person name="Fang L."/>
            <person name="Zhang Z."/>
            <person name="Zhang Y."/>
            <person name="Huang X."/>
            <person name="Su Z."/>
            <person name="Tong W."/>
            <person name="Li J."/>
            <person name="Tong Z."/>
            <person name="Li S."/>
            <person name="Ye J."/>
            <person name="Wang L."/>
            <person name="Fang L."/>
            <person name="Lei T."/>
            <person name="Chen C."/>
            <person name="Chen H."/>
            <person name="Xu Z."/>
            <person name="Li H."/>
            <person name="Huang H."/>
            <person name="Zhang F."/>
            <person name="Xu H."/>
            <person name="Li N."/>
            <person name="Zhao C."/>
            <person name="Li S."/>
            <person name="Dong L."/>
            <person name="Huang Y."/>
            <person name="Li L."/>
            <person name="Xi Y."/>
            <person name="Qi Q."/>
            <person name="Li W."/>
            <person name="Zhang B."/>
            <person name="Hu W."/>
            <person name="Zhang Y."/>
            <person name="Tian X."/>
            <person name="Jiao Y."/>
            <person name="Liang X."/>
            <person name="Jin J."/>
            <person name="Gao L."/>
            <person name="Zheng W."/>
            <person name="Hao B."/>
            <person name="Liu S."/>
            <person name="Wang W."/>
            <person name="Yuan L."/>
            <person name="Cao M."/>
            <person name="McDermott J."/>
            <person name="Samudrala R."/>
            <person name="Wang J."/>
            <person name="Wong G.K."/>
            <person name="Yang H."/>
        </authorList>
    </citation>
    <scope>NUCLEOTIDE SEQUENCE [LARGE SCALE GENOMIC DNA]</scope>
    <source>
        <strain evidence="2">cv. 93-11</strain>
    </source>
</reference>
<protein>
    <submittedName>
        <fullName evidence="1">Uncharacterized protein</fullName>
    </submittedName>
</protein>
<dbReference type="AlphaFoldDB" id="A2YUL1"/>
<sequence>MARSLERFSSNVAFLSFALAKLHLYRVPQVTTKISEDYALHPPVHTTRDKYKFGMRVIEEMRSSANKKTSIAITGNSTK</sequence>
<evidence type="ECO:0000313" key="1">
    <source>
        <dbReference type="EMBL" id="EAZ06772.1"/>
    </source>
</evidence>
<dbReference type="Proteomes" id="UP000007015">
    <property type="component" value="Chromosome 8"/>
</dbReference>
<gene>
    <name evidence="1" type="ORF">OsI_29015</name>
</gene>
<dbReference type="Gramene" id="BGIOSGA027074-TA">
    <property type="protein sequence ID" value="BGIOSGA027074-PA"/>
    <property type="gene ID" value="BGIOSGA027074"/>
</dbReference>
<accession>A2YUL1</accession>
<dbReference type="HOGENOM" id="CLU_2610326_0_0_1"/>
<name>A2YUL1_ORYSI</name>
<keyword evidence="2" id="KW-1185">Reference proteome</keyword>
<dbReference type="EMBL" id="CM000133">
    <property type="protein sequence ID" value="EAZ06772.1"/>
    <property type="molecule type" value="Genomic_DNA"/>
</dbReference>